<keyword evidence="2" id="KW-0378">Hydrolase</keyword>
<organism evidence="6 7">
    <name type="scientific">Burkholderia glumae</name>
    <name type="common">Pseudomonas glumae</name>
    <dbReference type="NCBI Taxonomy" id="337"/>
    <lineage>
        <taxon>Bacteria</taxon>
        <taxon>Pseudomonadati</taxon>
        <taxon>Pseudomonadota</taxon>
        <taxon>Betaproteobacteria</taxon>
        <taxon>Burkholderiales</taxon>
        <taxon>Burkholderiaceae</taxon>
        <taxon>Burkholderia</taxon>
    </lineage>
</organism>
<evidence type="ECO:0000256" key="1">
    <source>
        <dbReference type="ARBA" id="ARBA00022722"/>
    </source>
</evidence>
<dbReference type="EMBL" id="CP099583">
    <property type="protein sequence ID" value="USS44086.1"/>
    <property type="molecule type" value="Genomic_DNA"/>
</dbReference>
<evidence type="ECO:0000256" key="3">
    <source>
        <dbReference type="ARBA" id="ARBA00038412"/>
    </source>
</evidence>
<dbReference type="Pfam" id="PF01844">
    <property type="entry name" value="HNH"/>
    <property type="match status" value="1"/>
</dbReference>
<comment type="similarity">
    <text evidence="3">Belongs to the HNH nuclease family.</text>
</comment>
<dbReference type="Proteomes" id="UP001056386">
    <property type="component" value="Chromosome 2"/>
</dbReference>
<evidence type="ECO:0000259" key="5">
    <source>
        <dbReference type="SMART" id="SM00507"/>
    </source>
</evidence>
<evidence type="ECO:0000313" key="6">
    <source>
        <dbReference type="EMBL" id="USS44086.1"/>
    </source>
</evidence>
<evidence type="ECO:0000256" key="2">
    <source>
        <dbReference type="ARBA" id="ARBA00022801"/>
    </source>
</evidence>
<keyword evidence="6" id="KW-0255">Endonuclease</keyword>
<dbReference type="Gene3D" id="1.10.30.50">
    <property type="match status" value="1"/>
</dbReference>
<name>A0ABY5BAN4_BURGL</name>
<feature type="domain" description="HNH nuclease" evidence="5">
    <location>
        <begin position="54"/>
        <end position="108"/>
    </location>
</feature>
<dbReference type="InterPro" id="IPR003615">
    <property type="entry name" value="HNH_nuc"/>
</dbReference>
<dbReference type="SMART" id="SM00507">
    <property type="entry name" value="HNHc"/>
    <property type="match status" value="1"/>
</dbReference>
<accession>A0ABY5BAN4</accession>
<keyword evidence="7" id="KW-1185">Reference proteome</keyword>
<dbReference type="GO" id="GO:0004519">
    <property type="term" value="F:endonuclease activity"/>
    <property type="evidence" value="ECO:0007669"/>
    <property type="project" value="UniProtKB-KW"/>
</dbReference>
<dbReference type="InterPro" id="IPR002711">
    <property type="entry name" value="HNH"/>
</dbReference>
<dbReference type="PANTHER" id="PTHR41286">
    <property type="entry name" value="HNH NUCLEASE YAJD-RELATED"/>
    <property type="match status" value="1"/>
</dbReference>
<keyword evidence="1" id="KW-0540">Nuclease</keyword>
<dbReference type="PANTHER" id="PTHR41286:SF1">
    <property type="entry name" value="HNH NUCLEASE YAJD-RELATED"/>
    <property type="match status" value="1"/>
</dbReference>
<protein>
    <recommendedName>
        <fullName evidence="4">Putative HNH nuclease YajD</fullName>
    </recommendedName>
</protein>
<reference evidence="6" key="1">
    <citation type="submission" date="2022-06" db="EMBL/GenBank/DDBJ databases">
        <title>Draft genome sequence of Burkholderia glumae strain GR20004 isolated from rice panicle showing bacterial panicle blight.</title>
        <authorList>
            <person name="Choi S.Y."/>
            <person name="Lee Y.H."/>
        </authorList>
    </citation>
    <scope>NUCLEOTIDE SEQUENCE</scope>
    <source>
        <strain evidence="6">GR20004</strain>
    </source>
</reference>
<dbReference type="CDD" id="cd00085">
    <property type="entry name" value="HNHc"/>
    <property type="match status" value="1"/>
</dbReference>
<proteinExistence type="inferred from homology"/>
<gene>
    <name evidence="6" type="ORF">NFI99_11335</name>
</gene>
<sequence length="125" mass="14203">MPKKPPTPCRHHGCGRLLDEPGYCEEHKREAIGWQDDQQRGNRHQRGYGTRWDKLRKTILARDHGMCQPCKRAGRLRPASMVDHKVNKAQGGMDDPANLEAICRDCHKRKTGAESHAGRRRGGDT</sequence>
<evidence type="ECO:0000256" key="4">
    <source>
        <dbReference type="ARBA" id="ARBA00040194"/>
    </source>
</evidence>
<evidence type="ECO:0000313" key="7">
    <source>
        <dbReference type="Proteomes" id="UP001056386"/>
    </source>
</evidence>